<evidence type="ECO:0000313" key="3">
    <source>
        <dbReference type="Proteomes" id="UP000005262"/>
    </source>
</evidence>
<reference evidence="2 3" key="1">
    <citation type="journal article" date="2012" name="J. Bacteriol.">
        <title>Complete genome sequences of Desulfosporosinus orientis DSM765T, Desulfosporosinus youngiae DSM17734T, Desulfosporosinus meridiei DSM13257T, and Desulfosporosinus acidiphilus DSM22704T.</title>
        <authorList>
            <person name="Pester M."/>
            <person name="Brambilla E."/>
            <person name="Alazard D."/>
            <person name="Rattei T."/>
            <person name="Weinmaier T."/>
            <person name="Han J."/>
            <person name="Lucas S."/>
            <person name="Lapidus A."/>
            <person name="Cheng J.F."/>
            <person name="Goodwin L."/>
            <person name="Pitluck S."/>
            <person name="Peters L."/>
            <person name="Ovchinnikova G."/>
            <person name="Teshima H."/>
            <person name="Detter J.C."/>
            <person name="Han C.S."/>
            <person name="Tapia R."/>
            <person name="Land M.L."/>
            <person name="Hauser L."/>
            <person name="Kyrpides N.C."/>
            <person name="Ivanova N.N."/>
            <person name="Pagani I."/>
            <person name="Huntmann M."/>
            <person name="Wei C.L."/>
            <person name="Davenport K.W."/>
            <person name="Daligault H."/>
            <person name="Chain P.S."/>
            <person name="Chen A."/>
            <person name="Mavromatis K."/>
            <person name="Markowitz V."/>
            <person name="Szeto E."/>
            <person name="Mikhailova N."/>
            <person name="Pati A."/>
            <person name="Wagner M."/>
            <person name="Woyke T."/>
            <person name="Ollivier B."/>
            <person name="Klenk H.P."/>
            <person name="Spring S."/>
            <person name="Loy A."/>
        </authorList>
    </citation>
    <scope>NUCLEOTIDE SEQUENCE [LARGE SCALE GENOMIC DNA]</scope>
    <source>
        <strain evidence="3">ATCC BAA-275 / DSM 13257 / NCIMB 13706 / S10</strain>
    </source>
</reference>
<evidence type="ECO:0000313" key="2">
    <source>
        <dbReference type="EMBL" id="AFQ42452.1"/>
    </source>
</evidence>
<dbReference type="KEGG" id="dmi:Desmer_0399"/>
<dbReference type="AlphaFoldDB" id="J7IKY9"/>
<accession>J7IKY9</accession>
<name>J7IKY9_DESMD</name>
<dbReference type="RefSeq" id="WP_014901374.1">
    <property type="nucleotide sequence ID" value="NC_018515.1"/>
</dbReference>
<feature type="compositionally biased region" description="Polar residues" evidence="1">
    <location>
        <begin position="579"/>
        <end position="598"/>
    </location>
</feature>
<feature type="region of interest" description="Disordered" evidence="1">
    <location>
        <begin position="575"/>
        <end position="598"/>
    </location>
</feature>
<dbReference type="InterPro" id="IPR059166">
    <property type="entry name" value="PLD-like_cat"/>
</dbReference>
<dbReference type="EMBL" id="CP003629">
    <property type="protein sequence ID" value="AFQ42452.1"/>
    <property type="molecule type" value="Genomic_DNA"/>
</dbReference>
<dbReference type="eggNOG" id="ENOG502Z9PB">
    <property type="taxonomic scope" value="Bacteria"/>
</dbReference>
<organism evidence="2 3">
    <name type="scientific">Desulfosporosinus meridiei (strain ATCC BAA-275 / DSM 13257 / KCTC 12902 / NCIMB 13706 / S10)</name>
    <dbReference type="NCBI Taxonomy" id="768704"/>
    <lineage>
        <taxon>Bacteria</taxon>
        <taxon>Bacillati</taxon>
        <taxon>Bacillota</taxon>
        <taxon>Clostridia</taxon>
        <taxon>Eubacteriales</taxon>
        <taxon>Desulfitobacteriaceae</taxon>
        <taxon>Desulfosporosinus</taxon>
    </lineage>
</organism>
<keyword evidence="3" id="KW-1185">Reference proteome</keyword>
<evidence type="ECO:0000256" key="1">
    <source>
        <dbReference type="SAM" id="MobiDB-lite"/>
    </source>
</evidence>
<dbReference type="CDD" id="cd09176">
    <property type="entry name" value="PLDc_unchar6"/>
    <property type="match status" value="1"/>
</dbReference>
<dbReference type="Proteomes" id="UP000005262">
    <property type="component" value="Chromosome"/>
</dbReference>
<dbReference type="Gene3D" id="3.30.870.10">
    <property type="entry name" value="Endonuclease Chain A"/>
    <property type="match status" value="1"/>
</dbReference>
<protein>
    <recommendedName>
        <fullName evidence="4">PLD phosphodiesterase domain-containing protein</fullName>
    </recommendedName>
</protein>
<evidence type="ECO:0008006" key="4">
    <source>
        <dbReference type="Google" id="ProtNLM"/>
    </source>
</evidence>
<dbReference type="STRING" id="768704.Desmer_0399"/>
<reference evidence="3" key="2">
    <citation type="submission" date="2012-08" db="EMBL/GenBank/DDBJ databases">
        <title>Finished genome of Desulfosporosinus meridiei DSM 13257.</title>
        <authorList>
            <person name="Huntemann M."/>
            <person name="Wei C.-L."/>
            <person name="Han J."/>
            <person name="Detter J.C."/>
            <person name="Han C."/>
            <person name="Davenport K."/>
            <person name="Daligault H."/>
            <person name="Erkkila T."/>
            <person name="Gu W."/>
            <person name="Munk A.C.C."/>
            <person name="Teshima H."/>
            <person name="Xu Y."/>
            <person name="Chain P."/>
            <person name="Tapia R."/>
            <person name="Chen A."/>
            <person name="Krypides N."/>
            <person name="Mavromatis K."/>
            <person name="Markowitz V."/>
            <person name="Szeto E."/>
            <person name="Ivanova N."/>
            <person name="Mikhailova N."/>
            <person name="Ovchinnikova G."/>
            <person name="Pagani I."/>
            <person name="Pati A."/>
            <person name="Goodwin L."/>
            <person name="Peters L."/>
            <person name="Pitluck S."/>
            <person name="Woyke T."/>
            <person name="Pester M."/>
            <person name="Spring S."/>
            <person name="Ollivier B."/>
            <person name="Rattei T."/>
            <person name="Klenk H.-P."/>
            <person name="Wagner M."/>
            <person name="Loy A."/>
        </authorList>
    </citation>
    <scope>NUCLEOTIDE SEQUENCE [LARGE SCALE GENOMIC DNA]</scope>
    <source>
        <strain evidence="3">ATCC BAA-275 / DSM 13257 / NCIMB 13706 / S10</strain>
    </source>
</reference>
<dbReference type="OrthoDB" id="369674at2"/>
<gene>
    <name evidence="2" type="ordered locus">Desmer_0399</name>
</gene>
<proteinExistence type="predicted"/>
<dbReference type="HOGENOM" id="CLU_031612_0_0_9"/>
<sequence>MAMFDTAHNRLSYGELLQPELGYKLDFAVGLTYSLDLEALLGVPVSLGLLDEADSELMRSPFYLLEAIRKSSDSLAIFCNAGGIALPQKIQSIYSLLENSVFEIKLSNRQNFHPKLWFIKYTNDDGHSYIRLLVLSRNLTFDNSIDQCVAMQGEITRTKRNKNKPLADMLTFVGGYADKTKKQKIAKLADDILHVKAFDIEHPFEDYEFLPLGISGYDKEKTKLFNSKYDIFVVSPFLSDNVINELSKCPYNKVLVTRKASVSPSVINSFNSVYITKDILNDNEFGVKQDIHAKLYFTITNEGNFLYIGSANASHNAFHKNVEFLLKLKYKPNCVGFKTFFSDFIHDENCPYEKIEAAPEKIPADAVQDAIDKAFKEAIYALKGAKVVVSGDSYDIQVDSKELKTEEAVKIAPLQRQDLLQSLLPQTLFKGMLLRELSEFYILWVQGQKIVIKIETKGIPTERDNAIYKSIINTETKFLSYVSFMLSEDYAAGVLEESEYLRLMQSDENESANAPFFAAVYEKMLKVVHQNPARLKEVADVIKRLDKDIVGNEFLEMYKQFELAARRLKNDTKGFSKGYRQSDTSSVSRRSKQNTACR</sequence>